<organism evidence="2 3">
    <name type="scientific">Chitinophaga agri</name>
    <dbReference type="NCBI Taxonomy" id="2703787"/>
    <lineage>
        <taxon>Bacteria</taxon>
        <taxon>Pseudomonadati</taxon>
        <taxon>Bacteroidota</taxon>
        <taxon>Chitinophagia</taxon>
        <taxon>Chitinophagales</taxon>
        <taxon>Chitinophagaceae</taxon>
        <taxon>Chitinophaga</taxon>
    </lineage>
</organism>
<keyword evidence="3" id="KW-1185">Reference proteome</keyword>
<feature type="domain" description="TonB-dependent transporter Oar-like beta-barrel" evidence="1">
    <location>
        <begin position="328"/>
        <end position="1023"/>
    </location>
</feature>
<name>A0A6B9ZDJ8_9BACT</name>
<feature type="domain" description="TonB-dependent transporter Oar-like beta-barrel" evidence="1">
    <location>
        <begin position="250"/>
        <end position="314"/>
    </location>
</feature>
<dbReference type="Pfam" id="PF13620">
    <property type="entry name" value="CarboxypepD_reg"/>
    <property type="match status" value="1"/>
</dbReference>
<reference evidence="2 3" key="1">
    <citation type="submission" date="2020-01" db="EMBL/GenBank/DDBJ databases">
        <title>Complete genome sequence of Chitinophaga sp. H33E-04 isolated from quinoa roots.</title>
        <authorList>
            <person name="Weon H.-Y."/>
            <person name="Lee S.A."/>
        </authorList>
    </citation>
    <scope>NUCLEOTIDE SEQUENCE [LARGE SCALE GENOMIC DNA]</scope>
    <source>
        <strain evidence="2 3">H33E-04</strain>
    </source>
</reference>
<gene>
    <name evidence="2" type="ORF">GWR21_07285</name>
</gene>
<keyword evidence="2" id="KW-0675">Receptor</keyword>
<dbReference type="InterPro" id="IPR057601">
    <property type="entry name" value="Oar-like_b-barrel"/>
</dbReference>
<dbReference type="EMBL" id="CP048113">
    <property type="protein sequence ID" value="QHS59394.1"/>
    <property type="molecule type" value="Genomic_DNA"/>
</dbReference>
<proteinExistence type="predicted"/>
<dbReference type="InterPro" id="IPR008969">
    <property type="entry name" value="CarboxyPept-like_regulatory"/>
</dbReference>
<dbReference type="Gene3D" id="2.60.40.1120">
    <property type="entry name" value="Carboxypeptidase-like, regulatory domain"/>
    <property type="match status" value="1"/>
</dbReference>
<dbReference type="SUPFAM" id="SSF56935">
    <property type="entry name" value="Porins"/>
    <property type="match status" value="1"/>
</dbReference>
<evidence type="ECO:0000313" key="3">
    <source>
        <dbReference type="Proteomes" id="UP000476411"/>
    </source>
</evidence>
<dbReference type="SUPFAM" id="SSF49464">
    <property type="entry name" value="Carboxypeptidase regulatory domain-like"/>
    <property type="match status" value="1"/>
</dbReference>
<dbReference type="RefSeq" id="WP_162331091.1">
    <property type="nucleotide sequence ID" value="NZ_CP048113.1"/>
</dbReference>
<protein>
    <submittedName>
        <fullName evidence="2">TonB-dependent receptor</fullName>
    </submittedName>
</protein>
<sequence length="1071" mass="118567">MQFFLQRMIKRFRGFINSHSFIAHIAVVFLLLVIAGSTSAQSTDASISGKITSRDGRELAGVSVTVRNESTGFQSVTITNKEGKYSFIQLPLGKPYTVKAAFVGFTSQIKNQLSVNQGDNLIIDFVMGESVSHLKEITINANTLTKRIDRLGSSTAITAQNIQQLPAQNRNFNNLSALAPTTNGTNISGQRASSTNFLIDGASARNNLTSGALGSGPYSLSLEAIREFEVITNVYDVTQGRQGGGAVSVVTKSGTNTLTGSVFDYYRSDFLASQYDIRGNKRQQQFTTNQYGFSLGGPIIKDKLHFFTAFDRQDEKLPFYIADLKDDNDVIANRISRGALDTLLNIARTKYGLSNNQQVGEFQRKTLANTLFIRLDWQINAKNRLTIRNNYSDWKNPNSNSDNSTINLFEVWGNFKSRENSTLASLRTQFAPNFLNELKVQYQTATRNYYPNSELPAANIPRAIVTVRSFLPNGTFGNTTVQLGGQRFFPESNLENQVQLVNTSYLTKGKYRFTFGTDNTLTYLDTYISSEQNGRFIFNSLEDFANLNPSRYAREVPLKGIPSVQQWVVNGSVFGQVQFEPVKHVEALIGLRWDITGYLSQADYNPAVDKAFGLRTDSKITDAGKIQPRLQLTWDVKGNKTDIIRLGAGMFSAYPVNYAQVNNIQNSGTMVASVDVSRPASGPSLVPVPDFPSYRKDPGTAPGLISGVPTVSTINLNDPHLKMPSIFKSNLSYNRILGDWLRVGVNFLYSYTSNNYVYIDQNLVDQPFFRLSNEANRAVFVPANTITATGTTNNVLGRKTSAVGRTLMLTNGAKLRQAAMIVDASIRYYKDGYFNVSYTLNDAKDNSSYNGNVANTSTFRPVKSDPRDMTEMNYSDNQFRHKLVLYGATPSLKGFVFAGTFRGIGGTRYSMTVDADINGDFVGGPGDDNDLAFVFDPSNPNTPADIKASMEKVLANPENRAVKYIRNSLGKIADRNGGSNPFAGTFDVRLQKTFKTFKTQGLTFSVDVFNVANLLNKNWGVNYNLGNQSLLFVNGFDQATQTYKYRVNENVGVTTKNGTPYQVQLGARYSF</sequence>
<dbReference type="AlphaFoldDB" id="A0A6B9ZDJ8"/>
<accession>A0A6B9ZDJ8</accession>
<dbReference type="KEGG" id="chih:GWR21_07285"/>
<dbReference type="Proteomes" id="UP000476411">
    <property type="component" value="Chromosome"/>
</dbReference>
<dbReference type="Pfam" id="PF25183">
    <property type="entry name" value="OMP_b-brl_4"/>
    <property type="match status" value="2"/>
</dbReference>
<evidence type="ECO:0000313" key="2">
    <source>
        <dbReference type="EMBL" id="QHS59394.1"/>
    </source>
</evidence>
<evidence type="ECO:0000259" key="1">
    <source>
        <dbReference type="Pfam" id="PF25183"/>
    </source>
</evidence>